<dbReference type="PROSITE" id="PS00794">
    <property type="entry name" value="HPPK"/>
    <property type="match status" value="1"/>
</dbReference>
<dbReference type="NCBIfam" id="TIGR01496">
    <property type="entry name" value="DHPS"/>
    <property type="match status" value="1"/>
</dbReference>
<dbReference type="PROSITE" id="PS00792">
    <property type="entry name" value="DHPS_1"/>
    <property type="match status" value="1"/>
</dbReference>
<dbReference type="Gene3D" id="3.20.20.20">
    <property type="entry name" value="Dihydropteroate synthase-like"/>
    <property type="match status" value="1"/>
</dbReference>
<evidence type="ECO:0000313" key="15">
    <source>
        <dbReference type="EMBL" id="GLS23769.1"/>
    </source>
</evidence>
<gene>
    <name evidence="15" type="ORF">GCM10007874_67900</name>
</gene>
<accession>A0ABQ6CUG9</accession>
<keyword evidence="6" id="KW-0808">Transferase</keyword>
<dbReference type="InterPro" id="IPR011005">
    <property type="entry name" value="Dihydropteroate_synth-like_sf"/>
</dbReference>
<protein>
    <recommendedName>
        <fullName evidence="14">Pterin-binding domain-containing protein</fullName>
    </recommendedName>
</protein>
<dbReference type="InterPro" id="IPR000489">
    <property type="entry name" value="Pterin-binding_dom"/>
</dbReference>
<dbReference type="Gene3D" id="3.30.70.560">
    <property type="entry name" value="7,8-Dihydro-6-hydroxymethylpterin-pyrophosphokinase HPPK"/>
    <property type="match status" value="1"/>
</dbReference>
<comment type="similarity">
    <text evidence="5">In the C-terminal section; belongs to the DHPS family.</text>
</comment>
<evidence type="ECO:0000256" key="1">
    <source>
        <dbReference type="ARBA" id="ARBA00000012"/>
    </source>
</evidence>
<dbReference type="EMBL" id="BSPC01000080">
    <property type="protein sequence ID" value="GLS23769.1"/>
    <property type="molecule type" value="Genomic_DNA"/>
</dbReference>
<evidence type="ECO:0000256" key="7">
    <source>
        <dbReference type="ARBA" id="ARBA00022723"/>
    </source>
</evidence>
<comment type="pathway">
    <text evidence="4">Cofactor biosynthesis; tetrahydrofolate biosynthesis; 2-amino-4-hydroxy-6-hydroxymethyl-7,8-dihydropteridine diphosphate from 7,8-dihydroneopterin triphosphate: step 4/4.</text>
</comment>
<dbReference type="NCBIfam" id="TIGR01498">
    <property type="entry name" value="folK"/>
    <property type="match status" value="1"/>
</dbReference>
<evidence type="ECO:0000256" key="6">
    <source>
        <dbReference type="ARBA" id="ARBA00022679"/>
    </source>
</evidence>
<evidence type="ECO:0000256" key="13">
    <source>
        <dbReference type="ARBA" id="ARBA00023268"/>
    </source>
</evidence>
<dbReference type="CDD" id="cd00739">
    <property type="entry name" value="DHPS"/>
    <property type="match status" value="1"/>
</dbReference>
<evidence type="ECO:0000313" key="16">
    <source>
        <dbReference type="Proteomes" id="UP001156882"/>
    </source>
</evidence>
<dbReference type="PROSITE" id="PS00793">
    <property type="entry name" value="DHPS_2"/>
    <property type="match status" value="1"/>
</dbReference>
<comment type="caution">
    <text evidence="15">The sequence shown here is derived from an EMBL/GenBank/DDBJ whole genome shotgun (WGS) entry which is preliminary data.</text>
</comment>
<comment type="catalytic activity">
    <reaction evidence="1">
        <text>(7,8-dihydropterin-6-yl)methyl diphosphate + 4-aminobenzoate = 7,8-dihydropteroate + diphosphate</text>
        <dbReference type="Rhea" id="RHEA:19949"/>
        <dbReference type="ChEBI" id="CHEBI:17836"/>
        <dbReference type="ChEBI" id="CHEBI:17839"/>
        <dbReference type="ChEBI" id="CHEBI:33019"/>
        <dbReference type="ChEBI" id="CHEBI:72950"/>
        <dbReference type="EC" id="2.5.1.15"/>
    </reaction>
</comment>
<dbReference type="InterPro" id="IPR035907">
    <property type="entry name" value="Hppk_sf"/>
</dbReference>
<dbReference type="CDD" id="cd00483">
    <property type="entry name" value="HPPK"/>
    <property type="match status" value="1"/>
</dbReference>
<evidence type="ECO:0000259" key="14">
    <source>
        <dbReference type="PROSITE" id="PS50972"/>
    </source>
</evidence>
<keyword evidence="16" id="KW-1185">Reference proteome</keyword>
<proteinExistence type="inferred from homology"/>
<reference evidence="16" key="1">
    <citation type="journal article" date="2019" name="Int. J. Syst. Evol. Microbiol.">
        <title>The Global Catalogue of Microorganisms (GCM) 10K type strain sequencing project: providing services to taxonomists for standard genome sequencing and annotation.</title>
        <authorList>
            <consortium name="The Broad Institute Genomics Platform"/>
            <consortium name="The Broad Institute Genome Sequencing Center for Infectious Disease"/>
            <person name="Wu L."/>
            <person name="Ma J."/>
        </authorList>
    </citation>
    <scope>NUCLEOTIDE SEQUENCE [LARGE SCALE GENOMIC DNA]</scope>
    <source>
        <strain evidence="16">NBRC 101365</strain>
    </source>
</reference>
<dbReference type="Pfam" id="PF00809">
    <property type="entry name" value="Pterin_bind"/>
    <property type="match status" value="1"/>
</dbReference>
<keyword evidence="8" id="KW-0547">Nucleotide-binding</keyword>
<comment type="pathway">
    <text evidence="3">Cofactor biosynthesis; tetrahydrofolate biosynthesis; 7,8-dihydrofolate from 2-amino-4-hydroxy-6-hydroxymethyl-7,8-dihydropteridine diphosphate and 4-aminobenzoate: step 1/2.</text>
</comment>
<dbReference type="Pfam" id="PF01288">
    <property type="entry name" value="HPPK"/>
    <property type="match status" value="1"/>
</dbReference>
<name>A0ABQ6CUG9_9HYPH</name>
<evidence type="ECO:0000256" key="3">
    <source>
        <dbReference type="ARBA" id="ARBA00004763"/>
    </source>
</evidence>
<evidence type="ECO:0000256" key="8">
    <source>
        <dbReference type="ARBA" id="ARBA00022741"/>
    </source>
</evidence>
<evidence type="ECO:0000256" key="11">
    <source>
        <dbReference type="ARBA" id="ARBA00022842"/>
    </source>
</evidence>
<keyword evidence="9" id="KW-0418">Kinase</keyword>
<keyword evidence="12" id="KW-0289">Folate biosynthesis</keyword>
<evidence type="ECO:0000256" key="9">
    <source>
        <dbReference type="ARBA" id="ARBA00022777"/>
    </source>
</evidence>
<dbReference type="Proteomes" id="UP001156882">
    <property type="component" value="Unassembled WGS sequence"/>
</dbReference>
<comment type="cofactor">
    <cofactor evidence="2">
        <name>Mg(2+)</name>
        <dbReference type="ChEBI" id="CHEBI:18420"/>
    </cofactor>
</comment>
<evidence type="ECO:0000256" key="4">
    <source>
        <dbReference type="ARBA" id="ARBA00005051"/>
    </source>
</evidence>
<keyword evidence="7" id="KW-0479">Metal-binding</keyword>
<dbReference type="PROSITE" id="PS50972">
    <property type="entry name" value="PTERIN_BINDING"/>
    <property type="match status" value="1"/>
</dbReference>
<keyword evidence="11" id="KW-0460">Magnesium</keyword>
<dbReference type="InterPro" id="IPR045031">
    <property type="entry name" value="DHP_synth-like"/>
</dbReference>
<dbReference type="InterPro" id="IPR006390">
    <property type="entry name" value="DHP_synth_dom"/>
</dbReference>
<dbReference type="PANTHER" id="PTHR20941:SF1">
    <property type="entry name" value="FOLIC ACID SYNTHESIS PROTEIN FOL1"/>
    <property type="match status" value="1"/>
</dbReference>
<evidence type="ECO:0000256" key="12">
    <source>
        <dbReference type="ARBA" id="ARBA00022909"/>
    </source>
</evidence>
<dbReference type="InterPro" id="IPR000550">
    <property type="entry name" value="Hppk"/>
</dbReference>
<dbReference type="PANTHER" id="PTHR20941">
    <property type="entry name" value="FOLATE SYNTHESIS PROTEINS"/>
    <property type="match status" value="1"/>
</dbReference>
<evidence type="ECO:0000256" key="5">
    <source>
        <dbReference type="ARBA" id="ARBA00009951"/>
    </source>
</evidence>
<keyword evidence="13" id="KW-0511">Multifunctional enzyme</keyword>
<feature type="domain" description="Pterin-binding" evidence="14">
    <location>
        <begin position="164"/>
        <end position="420"/>
    </location>
</feature>
<keyword evidence="10" id="KW-0067">ATP-binding</keyword>
<evidence type="ECO:0000256" key="2">
    <source>
        <dbReference type="ARBA" id="ARBA00001946"/>
    </source>
</evidence>
<evidence type="ECO:0000256" key="10">
    <source>
        <dbReference type="ARBA" id="ARBA00022840"/>
    </source>
</evidence>
<dbReference type="SUPFAM" id="SSF55083">
    <property type="entry name" value="6-hydroxymethyl-7,8-dihydropterin pyrophosphokinase, HPPK"/>
    <property type="match status" value="1"/>
</dbReference>
<sequence>MIFIALGANLPSREGAPRETLRRAVSALASHGLIVVARSRLYLTEPVPRSRQPWYANQVIAVETQLAPHEVLALLLKVELLFGRERSERNASRTLDLDLIAYGQEVIATSDLIVPHPRMHERAFVLAPLADIAPDWRHPITGETVRAMLAASDRANVRALRPVPLLMGVVNVTPDSFSDGGRYDAAETAIAHARALMDDGADILDIGGESTRPGSKPVDVETEWARIGPVVSALAKEARERFRLVSVDTRHAKTMARALAAGASMINDITALDDPASREVLAGTDVPVILMHMQGDPQSMQLSPCYQDVVNEVRSELDRKCERAIRAGIAGSRLWLDPGLGFGKTLEHNLALLDATPQLRTLGYPVLIGASRKSFIRGVDREGPASERLGGSVAAAISAAQRGADAVRVHDVAETRQALAVWSAVEGQAMA</sequence>
<organism evidence="15 16">
    <name type="scientific">Labrys miyagiensis</name>
    <dbReference type="NCBI Taxonomy" id="346912"/>
    <lineage>
        <taxon>Bacteria</taxon>
        <taxon>Pseudomonadati</taxon>
        <taxon>Pseudomonadota</taxon>
        <taxon>Alphaproteobacteria</taxon>
        <taxon>Hyphomicrobiales</taxon>
        <taxon>Xanthobacteraceae</taxon>
        <taxon>Labrys</taxon>
    </lineage>
</organism>
<dbReference type="SUPFAM" id="SSF51717">
    <property type="entry name" value="Dihydropteroate synthetase-like"/>
    <property type="match status" value="1"/>
</dbReference>